<proteinExistence type="inferred from homology"/>
<dbReference type="Proteomes" id="UP001497382">
    <property type="component" value="Unassembled WGS sequence"/>
</dbReference>
<evidence type="ECO:0000256" key="4">
    <source>
        <dbReference type="ARBA" id="ARBA00023157"/>
    </source>
</evidence>
<dbReference type="AlphaFoldDB" id="A0AAV1ZCV5"/>
<accession>A0AAV1ZCV5</accession>
<dbReference type="Gene3D" id="2.40.10.10">
    <property type="entry name" value="Trypsin-like serine proteases"/>
    <property type="match status" value="1"/>
</dbReference>
<dbReference type="FunFam" id="2.40.10.10:FF:000054">
    <property type="entry name" value="Complement C1r subcomponent"/>
    <property type="match status" value="1"/>
</dbReference>
<dbReference type="FunFam" id="2.40.10.10:FF:000068">
    <property type="entry name" value="transmembrane protease serine 2"/>
    <property type="match status" value="1"/>
</dbReference>
<dbReference type="SUPFAM" id="SSF50494">
    <property type="entry name" value="Trypsin-like serine proteases"/>
    <property type="match status" value="1"/>
</dbReference>
<dbReference type="EMBL" id="CAXIEN010000032">
    <property type="protein sequence ID" value="CAL1268300.1"/>
    <property type="molecule type" value="Genomic_DNA"/>
</dbReference>
<dbReference type="PANTHER" id="PTHR24256">
    <property type="entry name" value="TRYPTASE-RELATED"/>
    <property type="match status" value="1"/>
</dbReference>
<evidence type="ECO:0000256" key="3">
    <source>
        <dbReference type="ARBA" id="ARBA00022729"/>
    </source>
</evidence>
<keyword evidence="4" id="KW-1015">Disulfide bond</keyword>
<dbReference type="InterPro" id="IPR009003">
    <property type="entry name" value="Peptidase_S1_PA"/>
</dbReference>
<dbReference type="SMART" id="SM00020">
    <property type="entry name" value="Tryp_SPc"/>
    <property type="match status" value="1"/>
</dbReference>
<evidence type="ECO:0000313" key="8">
    <source>
        <dbReference type="EMBL" id="CAL1268300.1"/>
    </source>
</evidence>
<keyword evidence="5" id="KW-0325">Glycoprotein</keyword>
<dbReference type="InterPro" id="IPR001254">
    <property type="entry name" value="Trypsin_dom"/>
</dbReference>
<keyword evidence="9" id="KW-1185">Reference proteome</keyword>
<dbReference type="GO" id="GO:0004252">
    <property type="term" value="F:serine-type endopeptidase activity"/>
    <property type="evidence" value="ECO:0007669"/>
    <property type="project" value="InterPro"/>
</dbReference>
<evidence type="ECO:0000313" key="9">
    <source>
        <dbReference type="Proteomes" id="UP001497382"/>
    </source>
</evidence>
<dbReference type="GO" id="GO:0006508">
    <property type="term" value="P:proteolysis"/>
    <property type="evidence" value="ECO:0007669"/>
    <property type="project" value="InterPro"/>
</dbReference>
<organism evidence="8 9">
    <name type="scientific">Larinioides sclopetarius</name>
    <dbReference type="NCBI Taxonomy" id="280406"/>
    <lineage>
        <taxon>Eukaryota</taxon>
        <taxon>Metazoa</taxon>
        <taxon>Ecdysozoa</taxon>
        <taxon>Arthropoda</taxon>
        <taxon>Chelicerata</taxon>
        <taxon>Arachnida</taxon>
        <taxon>Araneae</taxon>
        <taxon>Araneomorphae</taxon>
        <taxon>Entelegynae</taxon>
        <taxon>Araneoidea</taxon>
        <taxon>Araneidae</taxon>
        <taxon>Larinioides</taxon>
    </lineage>
</organism>
<dbReference type="InterPro" id="IPR018114">
    <property type="entry name" value="TRYPSIN_HIS"/>
</dbReference>
<dbReference type="PROSITE" id="PS00134">
    <property type="entry name" value="TRYPSIN_HIS"/>
    <property type="match status" value="1"/>
</dbReference>
<dbReference type="InterPro" id="IPR001314">
    <property type="entry name" value="Peptidase_S1A"/>
</dbReference>
<name>A0AAV1ZCV5_9ARAC</name>
<feature type="domain" description="Peptidase S1" evidence="7">
    <location>
        <begin position="137"/>
        <end position="382"/>
    </location>
</feature>
<comment type="caution">
    <text evidence="8">The sequence shown here is derived from an EMBL/GenBank/DDBJ whole genome shotgun (WGS) entry which is preliminary data.</text>
</comment>
<dbReference type="InterPro" id="IPR051487">
    <property type="entry name" value="Ser/Thr_Proteases_Immune/Dev"/>
</dbReference>
<protein>
    <recommendedName>
        <fullName evidence="7">Peptidase S1 domain-containing protein</fullName>
    </recommendedName>
</protein>
<dbReference type="PROSITE" id="PS50240">
    <property type="entry name" value="TRYPSIN_DOM"/>
    <property type="match status" value="1"/>
</dbReference>
<gene>
    <name evidence="8" type="ORF">LARSCL_LOCUS4097</name>
</gene>
<evidence type="ECO:0000256" key="1">
    <source>
        <dbReference type="ARBA" id="ARBA00004613"/>
    </source>
</evidence>
<evidence type="ECO:0000256" key="2">
    <source>
        <dbReference type="ARBA" id="ARBA00022525"/>
    </source>
</evidence>
<evidence type="ECO:0000259" key="7">
    <source>
        <dbReference type="PROSITE" id="PS50240"/>
    </source>
</evidence>
<sequence length="383" mass="42885">MLCNHGAPSKWYLTHLNENCTSNGIRTTCVDIRICKSAVASLAIGGWPAVCGFADNFLPKVCCGYPLSLGAALMKKVEEEKERHSYCGRAVWAPKLSPTELDYYRFLKDLPNVDANDESRFETPLGETTGYVEEYEIIYGFSLQGEFPWIVSIQENGTHLCSGSLIDRTHVLTAAHCFDSREVLDPERFAIRAGDIIQYDGYQVTVKKIVIHDFFLPGQYYHDIAILTLQKEVEPLNHPVCLPSLHLSSWNLTGVNTTMLGWGNGPNRDRDEFQAVEDIPVVNNKKCRRAYSLVGRSNLPKGVTNDFICAGQEDGSKDACQTDSGGPLMYKNTDYDFPTGVPTERWVLVGIVSFGFRCGESGFPKVFSRVSSYRTWILENMKD</sequence>
<keyword evidence="3" id="KW-0732">Signal</keyword>
<dbReference type="Pfam" id="PF00089">
    <property type="entry name" value="Trypsin"/>
    <property type="match status" value="1"/>
</dbReference>
<dbReference type="GO" id="GO:0005576">
    <property type="term" value="C:extracellular region"/>
    <property type="evidence" value="ECO:0007669"/>
    <property type="project" value="UniProtKB-SubCell"/>
</dbReference>
<comment type="subcellular location">
    <subcellularLocation>
        <location evidence="1">Secreted</location>
    </subcellularLocation>
</comment>
<dbReference type="PRINTS" id="PR00722">
    <property type="entry name" value="CHYMOTRYPSIN"/>
</dbReference>
<reference evidence="8 9" key="1">
    <citation type="submission" date="2024-04" db="EMBL/GenBank/DDBJ databases">
        <authorList>
            <person name="Rising A."/>
            <person name="Reimegard J."/>
            <person name="Sonavane S."/>
            <person name="Akerstrom W."/>
            <person name="Nylinder S."/>
            <person name="Hedman E."/>
            <person name="Kallberg Y."/>
        </authorList>
    </citation>
    <scope>NUCLEOTIDE SEQUENCE [LARGE SCALE GENOMIC DNA]</scope>
</reference>
<evidence type="ECO:0000256" key="5">
    <source>
        <dbReference type="ARBA" id="ARBA00023180"/>
    </source>
</evidence>
<keyword evidence="2" id="KW-0964">Secreted</keyword>
<dbReference type="CDD" id="cd00190">
    <property type="entry name" value="Tryp_SPc"/>
    <property type="match status" value="1"/>
</dbReference>
<evidence type="ECO:0000256" key="6">
    <source>
        <dbReference type="ARBA" id="ARBA00024195"/>
    </source>
</evidence>
<comment type="similarity">
    <text evidence="6">Belongs to the peptidase S1 family. CLIP subfamily.</text>
</comment>
<dbReference type="InterPro" id="IPR043504">
    <property type="entry name" value="Peptidase_S1_PA_chymotrypsin"/>
</dbReference>